<protein>
    <recommendedName>
        <fullName evidence="3">Biogenesis of lysosome-related organelles complex 1 subunit 7</fullName>
    </recommendedName>
</protein>
<dbReference type="GO" id="GO:0032418">
    <property type="term" value="P:lysosome localization"/>
    <property type="evidence" value="ECO:0007669"/>
    <property type="project" value="TreeGrafter"/>
</dbReference>
<keyword evidence="2" id="KW-0175">Coiled coil</keyword>
<evidence type="ECO:0000313" key="5">
    <source>
        <dbReference type="Proteomes" id="UP000685013"/>
    </source>
</evidence>
<dbReference type="GO" id="GO:0031083">
    <property type="term" value="C:BLOC-1 complex"/>
    <property type="evidence" value="ECO:0007669"/>
    <property type="project" value="InterPro"/>
</dbReference>
<evidence type="ECO:0000313" key="4">
    <source>
        <dbReference type="EMBL" id="KAG6607967.1"/>
    </source>
</evidence>
<dbReference type="InterPro" id="IPR028119">
    <property type="entry name" value="Snapin/Pallidin/Snn1"/>
</dbReference>
<dbReference type="Proteomes" id="UP000685013">
    <property type="component" value="Chromosome 1"/>
</dbReference>
<name>A0AAV6P7V7_9ROSI</name>
<gene>
    <name evidence="4" type="ORF">SDJN03_01309</name>
</gene>
<keyword evidence="5" id="KW-1185">Reference proteome</keyword>
<dbReference type="GO" id="GO:0007040">
    <property type="term" value="P:lysosome organization"/>
    <property type="evidence" value="ECO:0007669"/>
    <property type="project" value="TreeGrafter"/>
</dbReference>
<comment type="similarity">
    <text evidence="1">Belongs to the SNAPIN family.</text>
</comment>
<evidence type="ECO:0000256" key="1">
    <source>
        <dbReference type="ARBA" id="ARBA00006111"/>
    </source>
</evidence>
<evidence type="ECO:0000256" key="2">
    <source>
        <dbReference type="ARBA" id="ARBA00023054"/>
    </source>
</evidence>
<evidence type="ECO:0000256" key="3">
    <source>
        <dbReference type="ARBA" id="ARBA00033330"/>
    </source>
</evidence>
<accession>A0AAV6P7V7</accession>
<dbReference type="GO" id="GO:0000149">
    <property type="term" value="F:SNARE binding"/>
    <property type="evidence" value="ECO:0007669"/>
    <property type="project" value="TreeGrafter"/>
</dbReference>
<dbReference type="GO" id="GO:0008333">
    <property type="term" value="P:endosome to lysosome transport"/>
    <property type="evidence" value="ECO:0007669"/>
    <property type="project" value="TreeGrafter"/>
</dbReference>
<comment type="caution">
    <text evidence="4">The sequence shown here is derived from an EMBL/GenBank/DDBJ whole genome shotgun (WGS) entry which is preliminary data.</text>
</comment>
<dbReference type="PANTHER" id="PTHR31305">
    <property type="entry name" value="SNARE-ASSOCIATED PROTEIN SNAPIN"/>
    <property type="match status" value="1"/>
</dbReference>
<dbReference type="Pfam" id="PF14712">
    <property type="entry name" value="Snapin_Pallidin"/>
    <property type="match status" value="1"/>
</dbReference>
<organism evidence="4 5">
    <name type="scientific">Cucurbita argyrosperma subsp. sororia</name>
    <dbReference type="NCBI Taxonomy" id="37648"/>
    <lineage>
        <taxon>Eukaryota</taxon>
        <taxon>Viridiplantae</taxon>
        <taxon>Streptophyta</taxon>
        <taxon>Embryophyta</taxon>
        <taxon>Tracheophyta</taxon>
        <taxon>Spermatophyta</taxon>
        <taxon>Magnoliopsida</taxon>
        <taxon>eudicotyledons</taxon>
        <taxon>Gunneridae</taxon>
        <taxon>Pentapetalae</taxon>
        <taxon>rosids</taxon>
        <taxon>fabids</taxon>
        <taxon>Cucurbitales</taxon>
        <taxon>Cucurbitaceae</taxon>
        <taxon>Cucurbiteae</taxon>
        <taxon>Cucurbita</taxon>
    </lineage>
</organism>
<dbReference type="InterPro" id="IPR017246">
    <property type="entry name" value="Snapin"/>
</dbReference>
<reference evidence="4 5" key="1">
    <citation type="journal article" date="2021" name="Hortic Res">
        <title>The domestication of Cucurbita argyrosperma as revealed by the genome of its wild relative.</title>
        <authorList>
            <person name="Barrera-Redondo J."/>
            <person name="Sanchez-de la Vega G."/>
            <person name="Aguirre-Liguori J.A."/>
            <person name="Castellanos-Morales G."/>
            <person name="Gutierrez-Guerrero Y.T."/>
            <person name="Aguirre-Dugua X."/>
            <person name="Aguirre-Planter E."/>
            <person name="Tenaillon M.I."/>
            <person name="Lira-Saade R."/>
            <person name="Eguiarte L.E."/>
        </authorList>
    </citation>
    <scope>NUCLEOTIDE SEQUENCE [LARGE SCALE GENOMIC DNA]</scope>
    <source>
        <strain evidence="4">JBR-2021</strain>
    </source>
</reference>
<dbReference type="PANTHER" id="PTHR31305:SF2">
    <property type="entry name" value="SNARE-ASSOCIATED PROTEIN SNAPIN"/>
    <property type="match status" value="1"/>
</dbReference>
<dbReference type="AlphaFoldDB" id="A0AAV6P7V7"/>
<proteinExistence type="inferred from homology"/>
<feature type="non-terminal residue" evidence="4">
    <location>
        <position position="1"/>
    </location>
</feature>
<sequence>MKEERVCSTYTHRIFKLISISDDSTGDDEPVREVWRDCELRNCKGCTVWRNPNGDIEEENDIANMNLGDSNALANGLSSMLMNIMRDFDSKADDTLKSQSQLSFSLDRLTSELDQLLEDAPFPFIMQHALRISSVRKRVLSLNSILRSVQRRVDNIDRAISMSNLPDIRSSQSSSQPHNG</sequence>
<dbReference type="GO" id="GO:0099078">
    <property type="term" value="C:BORC complex"/>
    <property type="evidence" value="ECO:0007669"/>
    <property type="project" value="TreeGrafter"/>
</dbReference>
<dbReference type="EMBL" id="JAGKQH010000001">
    <property type="protein sequence ID" value="KAG6607967.1"/>
    <property type="molecule type" value="Genomic_DNA"/>
</dbReference>
<dbReference type="GO" id="GO:0006886">
    <property type="term" value="P:intracellular protein transport"/>
    <property type="evidence" value="ECO:0007669"/>
    <property type="project" value="InterPro"/>
</dbReference>